<evidence type="ECO:0000256" key="3">
    <source>
        <dbReference type="SAM" id="MobiDB-lite"/>
    </source>
</evidence>
<organism evidence="5 6">
    <name type="scientific">Hyphodiscus hymeniophilus</name>
    <dbReference type="NCBI Taxonomy" id="353542"/>
    <lineage>
        <taxon>Eukaryota</taxon>
        <taxon>Fungi</taxon>
        <taxon>Dikarya</taxon>
        <taxon>Ascomycota</taxon>
        <taxon>Pezizomycotina</taxon>
        <taxon>Leotiomycetes</taxon>
        <taxon>Helotiales</taxon>
        <taxon>Hyphodiscaceae</taxon>
        <taxon>Hyphodiscus</taxon>
    </lineage>
</organism>
<keyword evidence="4" id="KW-1133">Transmembrane helix</keyword>
<dbReference type="EMBL" id="VNKQ01000012">
    <property type="protein sequence ID" value="KAG0647667.1"/>
    <property type="molecule type" value="Genomic_DNA"/>
</dbReference>
<protein>
    <submittedName>
        <fullName evidence="5">Cyclochlorotine biosynthesis O</fullName>
    </submittedName>
</protein>
<dbReference type="Pfam" id="PF11807">
    <property type="entry name" value="UstYa"/>
    <property type="match status" value="1"/>
</dbReference>
<keyword evidence="6" id="KW-1185">Reference proteome</keyword>
<dbReference type="GO" id="GO:0043386">
    <property type="term" value="P:mycotoxin biosynthetic process"/>
    <property type="evidence" value="ECO:0007669"/>
    <property type="project" value="InterPro"/>
</dbReference>
<evidence type="ECO:0000256" key="1">
    <source>
        <dbReference type="ARBA" id="ARBA00004685"/>
    </source>
</evidence>
<comment type="caution">
    <text evidence="5">The sequence shown here is derived from an EMBL/GenBank/DDBJ whole genome shotgun (WGS) entry which is preliminary data.</text>
</comment>
<dbReference type="PANTHER" id="PTHR33365:SF4">
    <property type="entry name" value="CYCLOCHLOROTINE BIOSYNTHESIS PROTEIN O"/>
    <property type="match status" value="1"/>
</dbReference>
<dbReference type="PANTHER" id="PTHR33365">
    <property type="entry name" value="YALI0B05434P"/>
    <property type="match status" value="1"/>
</dbReference>
<comment type="pathway">
    <text evidence="1">Mycotoxin biosynthesis.</text>
</comment>
<evidence type="ECO:0000256" key="4">
    <source>
        <dbReference type="SAM" id="Phobius"/>
    </source>
</evidence>
<gene>
    <name evidence="5" type="ORF">D0Z07_6902</name>
</gene>
<accession>A0A9P7AVM0</accession>
<dbReference type="AlphaFoldDB" id="A0A9P7AVM0"/>
<evidence type="ECO:0000256" key="2">
    <source>
        <dbReference type="ARBA" id="ARBA00035112"/>
    </source>
</evidence>
<feature type="region of interest" description="Disordered" evidence="3">
    <location>
        <begin position="12"/>
        <end position="31"/>
    </location>
</feature>
<proteinExistence type="inferred from homology"/>
<evidence type="ECO:0000313" key="6">
    <source>
        <dbReference type="Proteomes" id="UP000785200"/>
    </source>
</evidence>
<sequence length="273" mass="30745">MAPLNPVYKPIGSSAVPLEDDSQYPPQPPSNPRISTVILSFTTLISALLALYFSQLPKDLRTASEAHSGQAVFNLRTGYDTEWEPAKASIDIQKVTYTSALRYNATSDTYYRDFDPSTPQYVGKPNADIDQAWSDLLKGQYLVLSEEEAMQLDDPVAVMGYYLGEVEVMHSLHCLNAIRKEIHREYYKDHDMHPLPDNLRSVHVDHCLEQLRQNIQCAGDLTPVLLRPYGIAPNINLVGTPQIHTCRNWEALRQWWTERTNTTGGLDSGGLKV</sequence>
<reference evidence="5" key="1">
    <citation type="submission" date="2019-07" db="EMBL/GenBank/DDBJ databases">
        <title>Hyphodiscus hymeniophilus genome sequencing and assembly.</title>
        <authorList>
            <person name="Kramer G."/>
            <person name="Nodwell J."/>
        </authorList>
    </citation>
    <scope>NUCLEOTIDE SEQUENCE</scope>
    <source>
        <strain evidence="5">ATCC 34498</strain>
    </source>
</reference>
<keyword evidence="4" id="KW-0472">Membrane</keyword>
<evidence type="ECO:0000313" key="5">
    <source>
        <dbReference type="EMBL" id="KAG0647667.1"/>
    </source>
</evidence>
<comment type="similarity">
    <text evidence="2">Belongs to the ustYa family.</text>
</comment>
<keyword evidence="4" id="KW-0812">Transmembrane</keyword>
<dbReference type="InterPro" id="IPR021765">
    <property type="entry name" value="UstYa-like"/>
</dbReference>
<dbReference type="Proteomes" id="UP000785200">
    <property type="component" value="Unassembled WGS sequence"/>
</dbReference>
<name>A0A9P7AVM0_9HELO</name>
<feature type="transmembrane region" description="Helical" evidence="4">
    <location>
        <begin position="34"/>
        <end position="53"/>
    </location>
</feature>
<dbReference type="OrthoDB" id="3687641at2759"/>